<gene>
    <name evidence="1" type="ORF">BDY17DRAFT_301027</name>
</gene>
<keyword evidence="2" id="KW-1185">Reference proteome</keyword>
<sequence length="241" mass="28017">MADKPNNAVDFWNVNVPAELQTQECPDFLTYALENEKDRSILATRDADWHRLSWEEAQRLTLQNRLDLFERMPSDLRRYREYCFNLERKYGSVMEFVVKHRLKWQNLEPVDKPFAVDSDMKILRNDWPYGIDPRIVHLVVWTKFELPAAPSSDADPDEDLSPETRAQIQAYVDEVFINVCGAENVIWFKNWKALKSIHSVEHFHVMLFNPSDDFVDRVTGGDVSASEDAEIQKKALGGEPS</sequence>
<dbReference type="PANTHER" id="PTHR35020">
    <property type="entry name" value="N-ACETYLGLUCOSAMINE-INDUCED PROTEIN 1"/>
    <property type="match status" value="1"/>
</dbReference>
<evidence type="ECO:0008006" key="3">
    <source>
        <dbReference type="Google" id="ProtNLM"/>
    </source>
</evidence>
<dbReference type="Pfam" id="PF12239">
    <property type="entry name" value="DUF3605"/>
    <property type="match status" value="1"/>
</dbReference>
<evidence type="ECO:0000313" key="1">
    <source>
        <dbReference type="EMBL" id="KAF2481284.1"/>
    </source>
</evidence>
<protein>
    <recommendedName>
        <fullName evidence="3">N-acetylglucosamine-induced protein 1</fullName>
    </recommendedName>
</protein>
<dbReference type="PANTHER" id="PTHR35020:SF4">
    <property type="entry name" value="N-ACETYLGLUCOSAMINE-INDUCED PROTEIN 1"/>
    <property type="match status" value="1"/>
</dbReference>
<evidence type="ECO:0000313" key="2">
    <source>
        <dbReference type="Proteomes" id="UP000799767"/>
    </source>
</evidence>
<reference evidence="1" key="1">
    <citation type="journal article" date="2020" name="Stud. Mycol.">
        <title>101 Dothideomycetes genomes: a test case for predicting lifestyles and emergence of pathogens.</title>
        <authorList>
            <person name="Haridas S."/>
            <person name="Albert R."/>
            <person name="Binder M."/>
            <person name="Bloem J."/>
            <person name="Labutti K."/>
            <person name="Salamov A."/>
            <person name="Andreopoulos B."/>
            <person name="Baker S."/>
            <person name="Barry K."/>
            <person name="Bills G."/>
            <person name="Bluhm B."/>
            <person name="Cannon C."/>
            <person name="Castanera R."/>
            <person name="Culley D."/>
            <person name="Daum C."/>
            <person name="Ezra D."/>
            <person name="Gonzalez J."/>
            <person name="Henrissat B."/>
            <person name="Kuo A."/>
            <person name="Liang C."/>
            <person name="Lipzen A."/>
            <person name="Lutzoni F."/>
            <person name="Magnuson J."/>
            <person name="Mondo S."/>
            <person name="Nolan M."/>
            <person name="Ohm R."/>
            <person name="Pangilinan J."/>
            <person name="Park H.-J."/>
            <person name="Ramirez L."/>
            <person name="Alfaro M."/>
            <person name="Sun H."/>
            <person name="Tritt A."/>
            <person name="Yoshinaga Y."/>
            <person name="Zwiers L.-H."/>
            <person name="Turgeon B."/>
            <person name="Goodwin S."/>
            <person name="Spatafora J."/>
            <person name="Crous P."/>
            <person name="Grigoriev I."/>
        </authorList>
    </citation>
    <scope>NUCLEOTIDE SEQUENCE</scope>
    <source>
        <strain evidence="1">CBS 113389</strain>
    </source>
</reference>
<dbReference type="GO" id="GO:0006044">
    <property type="term" value="P:N-acetylglucosamine metabolic process"/>
    <property type="evidence" value="ECO:0007669"/>
    <property type="project" value="TreeGrafter"/>
</dbReference>
<dbReference type="OrthoDB" id="10053431at2759"/>
<name>A0A6A6PNS8_9PEZI</name>
<proteinExistence type="predicted"/>
<dbReference type="AlphaFoldDB" id="A0A6A6PNS8"/>
<organism evidence="1 2">
    <name type="scientific">Neohortaea acidophila</name>
    <dbReference type="NCBI Taxonomy" id="245834"/>
    <lineage>
        <taxon>Eukaryota</taxon>
        <taxon>Fungi</taxon>
        <taxon>Dikarya</taxon>
        <taxon>Ascomycota</taxon>
        <taxon>Pezizomycotina</taxon>
        <taxon>Dothideomycetes</taxon>
        <taxon>Dothideomycetidae</taxon>
        <taxon>Mycosphaerellales</taxon>
        <taxon>Teratosphaeriaceae</taxon>
        <taxon>Neohortaea</taxon>
    </lineage>
</organism>
<dbReference type="GeneID" id="54475167"/>
<dbReference type="InterPro" id="IPR022036">
    <property type="entry name" value="DUF3605"/>
</dbReference>
<dbReference type="Proteomes" id="UP000799767">
    <property type="component" value="Unassembled WGS sequence"/>
</dbReference>
<dbReference type="EMBL" id="MU001638">
    <property type="protein sequence ID" value="KAF2481284.1"/>
    <property type="molecule type" value="Genomic_DNA"/>
</dbReference>
<dbReference type="RefSeq" id="XP_033587854.1">
    <property type="nucleotide sequence ID" value="XM_033734165.1"/>
</dbReference>
<accession>A0A6A6PNS8</accession>
<dbReference type="GO" id="GO:0005737">
    <property type="term" value="C:cytoplasm"/>
    <property type="evidence" value="ECO:0007669"/>
    <property type="project" value="TreeGrafter"/>
</dbReference>